<accession>A0A8X7BYM7</accession>
<dbReference type="InterPro" id="IPR001251">
    <property type="entry name" value="CRAL-TRIO_dom"/>
</dbReference>
<organism evidence="2 3">
    <name type="scientific">Trichonephila inaurata madagascariensis</name>
    <dbReference type="NCBI Taxonomy" id="2747483"/>
    <lineage>
        <taxon>Eukaryota</taxon>
        <taxon>Metazoa</taxon>
        <taxon>Ecdysozoa</taxon>
        <taxon>Arthropoda</taxon>
        <taxon>Chelicerata</taxon>
        <taxon>Arachnida</taxon>
        <taxon>Araneae</taxon>
        <taxon>Araneomorphae</taxon>
        <taxon>Entelegynae</taxon>
        <taxon>Araneoidea</taxon>
        <taxon>Nephilidae</taxon>
        <taxon>Trichonephila</taxon>
        <taxon>Trichonephila inaurata</taxon>
    </lineage>
</organism>
<reference evidence="2" key="1">
    <citation type="submission" date="2020-08" db="EMBL/GenBank/DDBJ databases">
        <title>Multicomponent nature underlies the extraordinary mechanical properties of spider dragline silk.</title>
        <authorList>
            <person name="Kono N."/>
            <person name="Nakamura H."/>
            <person name="Mori M."/>
            <person name="Yoshida Y."/>
            <person name="Ohtoshi R."/>
            <person name="Malay A.D."/>
            <person name="Moran D.A.P."/>
            <person name="Tomita M."/>
            <person name="Numata K."/>
            <person name="Arakawa K."/>
        </authorList>
    </citation>
    <scope>NUCLEOTIDE SEQUENCE</scope>
</reference>
<keyword evidence="3" id="KW-1185">Reference proteome</keyword>
<dbReference type="Gene3D" id="3.40.525.10">
    <property type="entry name" value="CRAL-TRIO lipid binding domain"/>
    <property type="match status" value="1"/>
</dbReference>
<feature type="domain" description="CRAL-TRIO" evidence="1">
    <location>
        <begin position="1"/>
        <end position="69"/>
    </location>
</feature>
<dbReference type="OrthoDB" id="6464218at2759"/>
<protein>
    <submittedName>
        <fullName evidence="2">SEC14-like protein 6</fullName>
    </submittedName>
</protein>
<dbReference type="EMBL" id="BMAV01005959">
    <property type="protein sequence ID" value="GFY47462.1"/>
    <property type="molecule type" value="Genomic_DNA"/>
</dbReference>
<dbReference type="Proteomes" id="UP000886998">
    <property type="component" value="Unassembled WGS sequence"/>
</dbReference>
<dbReference type="SUPFAM" id="SSF52087">
    <property type="entry name" value="CRAL/TRIO domain"/>
    <property type="match status" value="1"/>
</dbReference>
<dbReference type="InterPro" id="IPR036865">
    <property type="entry name" value="CRAL-TRIO_dom_sf"/>
</dbReference>
<gene>
    <name evidence="2" type="primary">SEC14L6</name>
    <name evidence="2" type="ORF">TNIN_282791</name>
</gene>
<dbReference type="CDD" id="cd00170">
    <property type="entry name" value="SEC14"/>
    <property type="match status" value="1"/>
</dbReference>
<name>A0A8X7BYM7_9ARAC</name>
<proteinExistence type="predicted"/>
<feature type="non-terminal residue" evidence="2">
    <location>
        <position position="69"/>
    </location>
</feature>
<comment type="caution">
    <text evidence="2">The sequence shown here is derived from an EMBL/GenBank/DDBJ whole genome shotgun (WGS) entry which is preliminary data.</text>
</comment>
<sequence length="69" mass="7843">MDGLSFANATNKKGIDYMIQILKMYQDNYPGILETIYIINISNYFLIPCSIVKSCLSSSFVSRVQFYGT</sequence>
<evidence type="ECO:0000259" key="1">
    <source>
        <dbReference type="PROSITE" id="PS50191"/>
    </source>
</evidence>
<evidence type="ECO:0000313" key="2">
    <source>
        <dbReference type="EMBL" id="GFY47462.1"/>
    </source>
</evidence>
<evidence type="ECO:0000313" key="3">
    <source>
        <dbReference type="Proteomes" id="UP000886998"/>
    </source>
</evidence>
<dbReference type="PROSITE" id="PS50191">
    <property type="entry name" value="CRAL_TRIO"/>
    <property type="match status" value="1"/>
</dbReference>
<dbReference type="AlphaFoldDB" id="A0A8X7BYM7"/>
<dbReference type="Pfam" id="PF00650">
    <property type="entry name" value="CRAL_TRIO"/>
    <property type="match status" value="1"/>
</dbReference>